<evidence type="ECO:0000256" key="1">
    <source>
        <dbReference type="SAM" id="MobiDB-lite"/>
    </source>
</evidence>
<protein>
    <submittedName>
        <fullName evidence="2">Uncharacterized protein</fullName>
    </submittedName>
</protein>
<dbReference type="EMBL" id="BMDY01000034">
    <property type="protein sequence ID" value="GGB20279.1"/>
    <property type="molecule type" value="Genomic_DNA"/>
</dbReference>
<feature type="compositionally biased region" description="Low complexity" evidence="1">
    <location>
        <begin position="14"/>
        <end position="25"/>
    </location>
</feature>
<proteinExistence type="predicted"/>
<feature type="region of interest" description="Disordered" evidence="1">
    <location>
        <begin position="1"/>
        <end position="25"/>
    </location>
</feature>
<comment type="caution">
    <text evidence="2">The sequence shown here is derived from an EMBL/GenBank/DDBJ whole genome shotgun (WGS) entry which is preliminary data.</text>
</comment>
<accession>A0ABQ1I8E0</accession>
<dbReference type="Proteomes" id="UP000651977">
    <property type="component" value="Unassembled WGS sequence"/>
</dbReference>
<dbReference type="RefSeq" id="WP_188407578.1">
    <property type="nucleotide sequence ID" value="NZ_BMDY01000034.1"/>
</dbReference>
<evidence type="ECO:0000313" key="3">
    <source>
        <dbReference type="Proteomes" id="UP000651977"/>
    </source>
</evidence>
<evidence type="ECO:0000313" key="2">
    <source>
        <dbReference type="EMBL" id="GGB20279.1"/>
    </source>
</evidence>
<name>A0ABQ1I8E0_9ALTE</name>
<organism evidence="2 3">
    <name type="scientific">Agarivorans gilvus</name>
    <dbReference type="NCBI Taxonomy" id="680279"/>
    <lineage>
        <taxon>Bacteria</taxon>
        <taxon>Pseudomonadati</taxon>
        <taxon>Pseudomonadota</taxon>
        <taxon>Gammaproteobacteria</taxon>
        <taxon>Alteromonadales</taxon>
        <taxon>Alteromonadaceae</taxon>
        <taxon>Agarivorans</taxon>
    </lineage>
</organism>
<sequence length="64" mass="7118">MDDALAVKPVEQIPPQQSKPKPKQQVRFVSGSCQAQQLNSLDCDFSATLEQAFHCIEHSGFTEK</sequence>
<reference evidence="3" key="1">
    <citation type="journal article" date="2019" name="Int. J. Syst. Evol. Microbiol.">
        <title>The Global Catalogue of Microorganisms (GCM) 10K type strain sequencing project: providing services to taxonomists for standard genome sequencing and annotation.</title>
        <authorList>
            <consortium name="The Broad Institute Genomics Platform"/>
            <consortium name="The Broad Institute Genome Sequencing Center for Infectious Disease"/>
            <person name="Wu L."/>
            <person name="Ma J."/>
        </authorList>
    </citation>
    <scope>NUCLEOTIDE SEQUENCE [LARGE SCALE GENOMIC DNA]</scope>
    <source>
        <strain evidence="3">CGMCC 1.10131</strain>
    </source>
</reference>
<gene>
    <name evidence="2" type="ORF">GCM10007414_37110</name>
</gene>
<keyword evidence="3" id="KW-1185">Reference proteome</keyword>